<evidence type="ECO:0000313" key="4">
    <source>
        <dbReference type="Proteomes" id="UP000465304"/>
    </source>
</evidence>
<keyword evidence="2" id="KW-0472">Membrane</keyword>
<comment type="caution">
    <text evidence="3">The sequence shown here is derived from an EMBL/GenBank/DDBJ whole genome shotgun (WGS) entry which is preliminary data.</text>
</comment>
<dbReference type="AlphaFoldDB" id="A0A7I9ZJ36"/>
<dbReference type="RefSeq" id="WP_163887889.1">
    <property type="nucleotide sequence ID" value="NZ_BLLB01000002.1"/>
</dbReference>
<keyword evidence="2" id="KW-1133">Transmembrane helix</keyword>
<reference evidence="3 4" key="1">
    <citation type="journal article" date="2019" name="Emerg. Microbes Infect.">
        <title>Comprehensive subspecies identification of 175 nontuberculous mycobacteria species based on 7547 genomic profiles.</title>
        <authorList>
            <person name="Matsumoto Y."/>
            <person name="Kinjo T."/>
            <person name="Motooka D."/>
            <person name="Nabeya D."/>
            <person name="Jung N."/>
            <person name="Uechi K."/>
            <person name="Horii T."/>
            <person name="Iida T."/>
            <person name="Fujita J."/>
            <person name="Nakamura S."/>
        </authorList>
    </citation>
    <scope>NUCLEOTIDE SEQUENCE [LARGE SCALE GENOMIC DNA]</scope>
    <source>
        <strain evidence="3 4">JCM 30996</strain>
    </source>
</reference>
<feature type="transmembrane region" description="Helical" evidence="2">
    <location>
        <begin position="251"/>
        <end position="271"/>
    </location>
</feature>
<gene>
    <name evidence="3" type="ORF">MHIP_15180</name>
</gene>
<dbReference type="EMBL" id="BLLB01000002">
    <property type="protein sequence ID" value="GFH01035.1"/>
    <property type="molecule type" value="Genomic_DNA"/>
</dbReference>
<sequence length="339" mass="33709">MVTTSPEHTHHRAEPPHEAPAAARAAGVIVALTTVLVILALAFALPAVHSAPNGVPIGAAGPQAAGGQLATSLEQNAPGAFEVIYYPGEAALTEAIRQRDVYGGIVLPSEPGGQARLLTATGGSPAIAQLLTQLGSQVSQQTGIPMDTEDLAPPTSADPRGAGIAASALPITLAGLLPAIALLLVLRREAWTRFGAAVVFAGAAGVTIAALLRYVFGSIDQNFWGVAAALTLGVAAASLTVLGLGALFGKVGLAVGALLAVLVGNPLSGLTSAPEMLPGPWGQLGQLLPQGATATLLRSTAAFDGAGATSAVVVLACWILAGTVLIVTAALRRPGSTAQ</sequence>
<protein>
    <submittedName>
        <fullName evidence="3">Membrane protein</fullName>
    </submittedName>
</protein>
<feature type="region of interest" description="Disordered" evidence="1">
    <location>
        <begin position="1"/>
        <end position="20"/>
    </location>
</feature>
<evidence type="ECO:0000256" key="1">
    <source>
        <dbReference type="SAM" id="MobiDB-lite"/>
    </source>
</evidence>
<feature type="transmembrane region" description="Helical" evidence="2">
    <location>
        <begin position="306"/>
        <end position="331"/>
    </location>
</feature>
<keyword evidence="4" id="KW-1185">Reference proteome</keyword>
<feature type="transmembrane region" description="Helical" evidence="2">
    <location>
        <begin position="198"/>
        <end position="216"/>
    </location>
</feature>
<proteinExistence type="predicted"/>
<evidence type="ECO:0000313" key="3">
    <source>
        <dbReference type="EMBL" id="GFH01035.1"/>
    </source>
</evidence>
<feature type="transmembrane region" description="Helical" evidence="2">
    <location>
        <begin position="21"/>
        <end position="45"/>
    </location>
</feature>
<accession>A0A7I9ZJ36</accession>
<feature type="transmembrane region" description="Helical" evidence="2">
    <location>
        <begin position="222"/>
        <end position="244"/>
    </location>
</feature>
<keyword evidence="2" id="KW-0812">Transmembrane</keyword>
<feature type="transmembrane region" description="Helical" evidence="2">
    <location>
        <begin position="164"/>
        <end position="186"/>
    </location>
</feature>
<organism evidence="3 4">
    <name type="scientific">Mycolicibacterium hippocampi</name>
    <dbReference type="NCBI Taxonomy" id="659824"/>
    <lineage>
        <taxon>Bacteria</taxon>
        <taxon>Bacillati</taxon>
        <taxon>Actinomycetota</taxon>
        <taxon>Actinomycetes</taxon>
        <taxon>Mycobacteriales</taxon>
        <taxon>Mycobacteriaceae</taxon>
        <taxon>Mycolicibacterium</taxon>
    </lineage>
</organism>
<name>A0A7I9ZJ36_9MYCO</name>
<evidence type="ECO:0000256" key="2">
    <source>
        <dbReference type="SAM" id="Phobius"/>
    </source>
</evidence>
<dbReference type="Proteomes" id="UP000465304">
    <property type="component" value="Unassembled WGS sequence"/>
</dbReference>